<evidence type="ECO:0000256" key="17">
    <source>
        <dbReference type="ARBA" id="ARBA00058636"/>
    </source>
</evidence>
<evidence type="ECO:0000256" key="10">
    <source>
        <dbReference type="ARBA" id="ARBA00022741"/>
    </source>
</evidence>
<sequence>MIIARSQVNRSSFIGLVRFISSQNSLAVKEMPTKELPLVIAPRSYTGAVREQLSGLKSCFYFKKAEIEVLPTPTSFYETLKKKISTAKNRIFLASLYIGTSQEELISCVSRALDKNENLRVYFLVDGLRGTREAPNSCSASLLSELVRKHQDRVDVRLYRTPELTKIKEALIPKRFNEGIGLQHMKIYGVDNEVILSGANLSSDYFTNRQDRYYLFKSRHFANYYFKLHRLISRMSYQVHYSETAQKFKMVWPKENLTTEPLLDRGQFLKACSEALKNFLVGSSNLSPQLPISESGEHQTAVYPISQFTPLFKNSEDYSTEKPSILKILSCITDKSINWTFTAGYFNMLPEIRRLLLLSPSEEGKVITASPQANGFFQSKGISRHLPGAYLHLSHKFLQDVKDSGKETQITLNEWKKGVVNMPDGWSYHAKGIWLSENDPTDSRPAVTIVGSSNYTRRAYSADLESNVVIVTKDSDLKDAMQDEVNRLIANTKVITTQNFEEEHDRQVSLGVRVATKIIGKRL</sequence>
<dbReference type="CDD" id="cd09135">
    <property type="entry name" value="PLDc_PGS1_euk_1"/>
    <property type="match status" value="1"/>
</dbReference>
<dbReference type="FunFam" id="3.30.870.10:FF:000046">
    <property type="entry name" value="CDP-diacylglycerol--glycerol-3-phosphate 3-phosphatidyltransferase"/>
    <property type="match status" value="1"/>
</dbReference>
<gene>
    <name evidence="20" type="ORF">LAME_0E10198G</name>
</gene>
<comment type="function">
    <text evidence="18">Functions in the biosynthesis of the anionic phospholipids phosphatidylglycerol and cardiolipin.</text>
</comment>
<keyword evidence="8 18" id="KW-0808">Transferase</keyword>
<comment type="subcellular location">
    <subcellularLocation>
        <location evidence="1 18">Mitochondrion</location>
    </subcellularLocation>
</comment>
<evidence type="ECO:0000256" key="11">
    <source>
        <dbReference type="ARBA" id="ARBA00022840"/>
    </source>
</evidence>
<comment type="function">
    <text evidence="17">Essential for the viability of mitochondrial petite mutant. Catalyzes the committed step to the synthesis of the acidic phospholipids.</text>
</comment>
<dbReference type="PANTHER" id="PTHR12586">
    <property type="entry name" value="CDP-DIACYLGLYCEROL--SERINE O-PHOSPHATIDYLTRANSFERASE"/>
    <property type="match status" value="1"/>
</dbReference>
<accession>A0A1G4JJW1</accession>
<evidence type="ECO:0000256" key="14">
    <source>
        <dbReference type="ARBA" id="ARBA00023209"/>
    </source>
</evidence>
<name>A0A1G4JJW1_9SACH</name>
<dbReference type="GO" id="GO:0005524">
    <property type="term" value="F:ATP binding"/>
    <property type="evidence" value="ECO:0007669"/>
    <property type="project" value="UniProtKB-KW"/>
</dbReference>
<dbReference type="Gene3D" id="3.30.870.10">
    <property type="entry name" value="Endonuclease Chain A"/>
    <property type="match status" value="2"/>
</dbReference>
<dbReference type="GO" id="GO:0032049">
    <property type="term" value="P:cardiolipin biosynthetic process"/>
    <property type="evidence" value="ECO:0007669"/>
    <property type="project" value="InterPro"/>
</dbReference>
<dbReference type="GO" id="GO:0005739">
    <property type="term" value="C:mitochondrion"/>
    <property type="evidence" value="ECO:0007669"/>
    <property type="project" value="UniProtKB-SubCell"/>
</dbReference>
<keyword evidence="10 18" id="KW-0547">Nucleotide-binding</keyword>
<dbReference type="SUPFAM" id="SSF56024">
    <property type="entry name" value="Phospholipase D/nuclease"/>
    <property type="match status" value="2"/>
</dbReference>
<dbReference type="EMBL" id="LT598481">
    <property type="protein sequence ID" value="SCU90834.1"/>
    <property type="molecule type" value="Genomic_DNA"/>
</dbReference>
<evidence type="ECO:0000256" key="15">
    <source>
        <dbReference type="ARBA" id="ARBA00023264"/>
    </source>
</evidence>
<evidence type="ECO:0000256" key="1">
    <source>
        <dbReference type="ARBA" id="ARBA00004173"/>
    </source>
</evidence>
<dbReference type="EC" id="2.7.8.5" evidence="5 18"/>
<evidence type="ECO:0000256" key="3">
    <source>
        <dbReference type="ARBA" id="ARBA00005189"/>
    </source>
</evidence>
<dbReference type="OrthoDB" id="10250191at2759"/>
<dbReference type="AlphaFoldDB" id="A0A1G4JJW1"/>
<evidence type="ECO:0000256" key="12">
    <source>
        <dbReference type="ARBA" id="ARBA00023098"/>
    </source>
</evidence>
<evidence type="ECO:0000259" key="19">
    <source>
        <dbReference type="PROSITE" id="PS50035"/>
    </source>
</evidence>
<dbReference type="InterPro" id="IPR016270">
    <property type="entry name" value="PGS1"/>
</dbReference>
<keyword evidence="12 18" id="KW-0443">Lipid metabolism</keyword>
<keyword evidence="21" id="KW-1185">Reference proteome</keyword>
<keyword evidence="14 18" id="KW-0594">Phospholipid biosynthesis</keyword>
<dbReference type="Proteomes" id="UP000191144">
    <property type="component" value="Chromosome E"/>
</dbReference>
<dbReference type="PANTHER" id="PTHR12586:SF1">
    <property type="entry name" value="CDP-DIACYLGLYCEROL--GLYCEROL-3-PHOSPHATE 3-PHOSPHATIDYLTRANSFERASE, MITOCHONDRIAL"/>
    <property type="match status" value="1"/>
</dbReference>
<keyword evidence="11 18" id="KW-0067">ATP-binding</keyword>
<evidence type="ECO:0000256" key="8">
    <source>
        <dbReference type="ARBA" id="ARBA00022679"/>
    </source>
</evidence>
<keyword evidence="7 18" id="KW-0444">Lipid biosynthesis</keyword>
<keyword evidence="13 18" id="KW-0496">Mitochondrion</keyword>
<dbReference type="PROSITE" id="PS50035">
    <property type="entry name" value="PLD"/>
    <property type="match status" value="1"/>
</dbReference>
<evidence type="ECO:0000313" key="21">
    <source>
        <dbReference type="Proteomes" id="UP000191144"/>
    </source>
</evidence>
<keyword evidence="15 18" id="KW-1208">Phospholipid metabolism</keyword>
<reference evidence="21" key="1">
    <citation type="submission" date="2016-03" db="EMBL/GenBank/DDBJ databases">
        <authorList>
            <person name="Devillers Hugo."/>
        </authorList>
    </citation>
    <scope>NUCLEOTIDE SEQUENCE [LARGE SCALE GENOMIC DNA]</scope>
</reference>
<dbReference type="FunFam" id="3.30.870.10:FF:000044">
    <property type="entry name" value="CDP-diacylglycerol--glycerol-3-phosphate 3-phosphatidyltransferase"/>
    <property type="match status" value="1"/>
</dbReference>
<evidence type="ECO:0000256" key="18">
    <source>
        <dbReference type="RuleBase" id="RU365024"/>
    </source>
</evidence>
<evidence type="ECO:0000256" key="9">
    <source>
        <dbReference type="ARBA" id="ARBA00022737"/>
    </source>
</evidence>
<protein>
    <recommendedName>
        <fullName evidence="6 18">CDP-diacylglycerol--glycerol-3-phosphate 3-phosphatidyltransferase</fullName>
        <ecNumber evidence="5 18">2.7.8.5</ecNumber>
    </recommendedName>
</protein>
<dbReference type="CDD" id="cd09137">
    <property type="entry name" value="PLDc_PGS1_euk_2"/>
    <property type="match status" value="1"/>
</dbReference>
<dbReference type="GO" id="GO:0008444">
    <property type="term" value="F:CDP-diacylglycerol-glycerol-3-phosphate 3-phosphatidyltransferase activity"/>
    <property type="evidence" value="ECO:0007669"/>
    <property type="project" value="UniProtKB-EC"/>
</dbReference>
<evidence type="ECO:0000256" key="13">
    <source>
        <dbReference type="ARBA" id="ARBA00023128"/>
    </source>
</evidence>
<comment type="catalytic activity">
    <reaction evidence="16 18">
        <text>a CDP-1,2-diacyl-sn-glycerol + sn-glycerol 3-phosphate = a 1,2-diacyl-sn-glycero-3-phospho-(1'-sn-glycero-3'-phosphate) + CMP + H(+)</text>
        <dbReference type="Rhea" id="RHEA:12593"/>
        <dbReference type="ChEBI" id="CHEBI:15378"/>
        <dbReference type="ChEBI" id="CHEBI:57597"/>
        <dbReference type="ChEBI" id="CHEBI:58332"/>
        <dbReference type="ChEBI" id="CHEBI:60110"/>
        <dbReference type="ChEBI" id="CHEBI:60377"/>
        <dbReference type="EC" id="2.7.8.5"/>
    </reaction>
</comment>
<evidence type="ECO:0000256" key="2">
    <source>
        <dbReference type="ARBA" id="ARBA00005042"/>
    </source>
</evidence>
<organism evidence="20 21">
    <name type="scientific">Lachancea meyersii CBS 8951</name>
    <dbReference type="NCBI Taxonomy" id="1266667"/>
    <lineage>
        <taxon>Eukaryota</taxon>
        <taxon>Fungi</taxon>
        <taxon>Dikarya</taxon>
        <taxon>Ascomycota</taxon>
        <taxon>Saccharomycotina</taxon>
        <taxon>Saccharomycetes</taxon>
        <taxon>Saccharomycetales</taxon>
        <taxon>Saccharomycetaceae</taxon>
        <taxon>Lachancea</taxon>
    </lineage>
</organism>
<dbReference type="InterPro" id="IPR001736">
    <property type="entry name" value="PLipase_D/transphosphatidylase"/>
</dbReference>
<comment type="similarity">
    <text evidence="4 18">Belongs to the CDP-alcohol phosphatidyltransferase class-II family.</text>
</comment>
<dbReference type="UniPathway" id="UPA00084">
    <property type="reaction ID" value="UER00503"/>
</dbReference>
<proteinExistence type="inferred from homology"/>
<keyword evidence="9" id="KW-0677">Repeat</keyword>
<dbReference type="PIRSF" id="PIRSF000850">
    <property type="entry name" value="Phospholipase_D_PSS"/>
    <property type="match status" value="1"/>
</dbReference>
<feature type="domain" description="PLD phosphodiesterase" evidence="19">
    <location>
        <begin position="179"/>
        <end position="205"/>
    </location>
</feature>
<evidence type="ECO:0000256" key="6">
    <source>
        <dbReference type="ARBA" id="ARBA00014944"/>
    </source>
</evidence>
<comment type="pathway">
    <text evidence="2 18">Phospholipid metabolism; phosphatidylglycerol biosynthesis; phosphatidylglycerol from CDP-diacylglycerol: step 1/2.</text>
</comment>
<evidence type="ECO:0000256" key="16">
    <source>
        <dbReference type="ARBA" id="ARBA00048586"/>
    </source>
</evidence>
<evidence type="ECO:0000256" key="4">
    <source>
        <dbReference type="ARBA" id="ARBA00010682"/>
    </source>
</evidence>
<evidence type="ECO:0000256" key="7">
    <source>
        <dbReference type="ARBA" id="ARBA00022516"/>
    </source>
</evidence>
<evidence type="ECO:0000256" key="5">
    <source>
        <dbReference type="ARBA" id="ARBA00013170"/>
    </source>
</evidence>
<evidence type="ECO:0000313" key="20">
    <source>
        <dbReference type="EMBL" id="SCU90834.1"/>
    </source>
</evidence>
<dbReference type="SMART" id="SM00155">
    <property type="entry name" value="PLDc"/>
    <property type="match status" value="2"/>
</dbReference>
<comment type="pathway">
    <text evidence="3">Lipid metabolism.</text>
</comment>